<dbReference type="PANTHER" id="PTHR14003">
    <property type="entry name" value="TRANSCRIPTIONAL REPRESSOR PROTEIN YY"/>
    <property type="match status" value="1"/>
</dbReference>
<evidence type="ECO:0000259" key="7">
    <source>
        <dbReference type="PROSITE" id="PS50157"/>
    </source>
</evidence>
<dbReference type="GO" id="GO:0000978">
    <property type="term" value="F:RNA polymerase II cis-regulatory region sequence-specific DNA binding"/>
    <property type="evidence" value="ECO:0007669"/>
    <property type="project" value="TreeGrafter"/>
</dbReference>
<dbReference type="InterPro" id="IPR036236">
    <property type="entry name" value="Znf_C2H2_sf"/>
</dbReference>
<feature type="region of interest" description="Disordered" evidence="6">
    <location>
        <begin position="344"/>
        <end position="370"/>
    </location>
</feature>
<proteinExistence type="predicted"/>
<dbReference type="Gene3D" id="3.30.160.60">
    <property type="entry name" value="Classic Zinc Finger"/>
    <property type="match status" value="1"/>
</dbReference>
<name>A0A0L0GBD8_9EUKA</name>
<protein>
    <recommendedName>
        <fullName evidence="7">C2H2-type domain-containing protein</fullName>
    </recommendedName>
</protein>
<evidence type="ECO:0000313" key="9">
    <source>
        <dbReference type="Proteomes" id="UP000054560"/>
    </source>
</evidence>
<dbReference type="PROSITE" id="PS50157">
    <property type="entry name" value="ZINC_FINGER_C2H2_2"/>
    <property type="match status" value="2"/>
</dbReference>
<dbReference type="AlphaFoldDB" id="A0A0L0GBD8"/>
<evidence type="ECO:0000313" key="8">
    <source>
        <dbReference type="EMBL" id="KNC86219.1"/>
    </source>
</evidence>
<sequence>MAEIKKRSAEQAIQMASEDAVEKKSKRSKQDKVKDKDFKKDKKDKKSRKKDKKKDKSEVTEIELNVNVGENTTEAGVDAMEQVTQVSVSDSLQSNEKLDEVEEEALRQWEAQQMAEEVQENATEVVKATDKGGKNKKGTNAKKEKGEKKFKGVTCPFRNCTEVFKAMKPHGIYTCTTNEDKKVYACMVKSCPKTFINSKRLRVHFRTHKEKERVLLDCQCYGCVGRTGANAIKTTTIDTTPLEVNNTSVKKLGEDVTCTGTGKVALKCPYKGCEEVFTTLKPHGVYKCTADKKESYNCIVHACGDLFVNTKQLKQHVAKHTYKDKLDCKCHLCLVRSALKEADSAARKPEEETAQSDTVTSKNNAKKEPVKTDLTIKSDDTTTLSDAGAEGVKVECPHTGCEETFALESHRKYRCKTTAKHPVVRVCFVAACGKAFTDNLQMKEHVALDHNKNGKVEDLICDCCSCEKLYADFRLR</sequence>
<dbReference type="GO" id="GO:0000785">
    <property type="term" value="C:chromatin"/>
    <property type="evidence" value="ECO:0007669"/>
    <property type="project" value="TreeGrafter"/>
</dbReference>
<keyword evidence="3 5" id="KW-0863">Zinc-finger</keyword>
<evidence type="ECO:0000256" key="1">
    <source>
        <dbReference type="ARBA" id="ARBA00022723"/>
    </source>
</evidence>
<dbReference type="GeneID" id="25902133"/>
<dbReference type="SMART" id="SM00355">
    <property type="entry name" value="ZnF_C2H2"/>
    <property type="match status" value="3"/>
</dbReference>
<keyword evidence="9" id="KW-1185">Reference proteome</keyword>
<dbReference type="STRING" id="667725.A0A0L0GBD8"/>
<dbReference type="GO" id="GO:0000981">
    <property type="term" value="F:DNA-binding transcription factor activity, RNA polymerase II-specific"/>
    <property type="evidence" value="ECO:0007669"/>
    <property type="project" value="TreeGrafter"/>
</dbReference>
<feature type="region of interest" description="Disordered" evidence="6">
    <location>
        <begin position="125"/>
        <end position="145"/>
    </location>
</feature>
<evidence type="ECO:0000256" key="3">
    <source>
        <dbReference type="ARBA" id="ARBA00022771"/>
    </source>
</evidence>
<evidence type="ECO:0000256" key="2">
    <source>
        <dbReference type="ARBA" id="ARBA00022737"/>
    </source>
</evidence>
<gene>
    <name evidence="8" type="ORF">SARC_01629</name>
</gene>
<keyword evidence="4" id="KW-0862">Zinc</keyword>
<feature type="region of interest" description="Disordered" evidence="6">
    <location>
        <begin position="1"/>
        <end position="61"/>
    </location>
</feature>
<keyword evidence="2" id="KW-0677">Repeat</keyword>
<dbReference type="EMBL" id="KQ241662">
    <property type="protein sequence ID" value="KNC86219.1"/>
    <property type="molecule type" value="Genomic_DNA"/>
</dbReference>
<dbReference type="RefSeq" id="XP_014160121.1">
    <property type="nucleotide sequence ID" value="XM_014304646.1"/>
</dbReference>
<keyword evidence="1" id="KW-0479">Metal-binding</keyword>
<dbReference type="PROSITE" id="PS00028">
    <property type="entry name" value="ZINC_FINGER_C2H2_1"/>
    <property type="match status" value="3"/>
</dbReference>
<dbReference type="OrthoDB" id="8922241at2759"/>
<dbReference type="GO" id="GO:0031519">
    <property type="term" value="C:PcG protein complex"/>
    <property type="evidence" value="ECO:0007669"/>
    <property type="project" value="TreeGrafter"/>
</dbReference>
<evidence type="ECO:0000256" key="4">
    <source>
        <dbReference type="ARBA" id="ARBA00022833"/>
    </source>
</evidence>
<feature type="compositionally biased region" description="Basic residues" evidence="6">
    <location>
        <begin position="42"/>
        <end position="53"/>
    </location>
</feature>
<reference evidence="8 9" key="1">
    <citation type="submission" date="2011-02" db="EMBL/GenBank/DDBJ databases">
        <title>The Genome Sequence of Sphaeroforma arctica JP610.</title>
        <authorList>
            <consortium name="The Broad Institute Genome Sequencing Platform"/>
            <person name="Russ C."/>
            <person name="Cuomo C."/>
            <person name="Young S.K."/>
            <person name="Zeng Q."/>
            <person name="Gargeya S."/>
            <person name="Alvarado L."/>
            <person name="Berlin A."/>
            <person name="Chapman S.B."/>
            <person name="Chen Z."/>
            <person name="Freedman E."/>
            <person name="Gellesch M."/>
            <person name="Goldberg J."/>
            <person name="Griggs A."/>
            <person name="Gujja S."/>
            <person name="Heilman E."/>
            <person name="Heiman D."/>
            <person name="Howarth C."/>
            <person name="Mehta T."/>
            <person name="Neiman D."/>
            <person name="Pearson M."/>
            <person name="Roberts A."/>
            <person name="Saif S."/>
            <person name="Shea T."/>
            <person name="Shenoy N."/>
            <person name="Sisk P."/>
            <person name="Stolte C."/>
            <person name="Sykes S."/>
            <person name="White J."/>
            <person name="Yandava C."/>
            <person name="Burger G."/>
            <person name="Gray M.W."/>
            <person name="Holland P.W.H."/>
            <person name="King N."/>
            <person name="Lang F.B.F."/>
            <person name="Roger A.J."/>
            <person name="Ruiz-Trillo I."/>
            <person name="Haas B."/>
            <person name="Nusbaum C."/>
            <person name="Birren B."/>
        </authorList>
    </citation>
    <scope>NUCLEOTIDE SEQUENCE [LARGE SCALE GENOMIC DNA]</scope>
    <source>
        <strain evidence="8 9">JP610</strain>
    </source>
</reference>
<dbReference type="Proteomes" id="UP000054560">
    <property type="component" value="Unassembled WGS sequence"/>
</dbReference>
<dbReference type="InterPro" id="IPR013087">
    <property type="entry name" value="Znf_C2H2_type"/>
</dbReference>
<feature type="domain" description="C2H2-type" evidence="7">
    <location>
        <begin position="184"/>
        <end position="213"/>
    </location>
</feature>
<feature type="domain" description="C2H2-type" evidence="7">
    <location>
        <begin position="296"/>
        <end position="325"/>
    </location>
</feature>
<feature type="compositionally biased region" description="Basic and acidic residues" evidence="6">
    <location>
        <begin position="20"/>
        <end position="41"/>
    </location>
</feature>
<dbReference type="GO" id="GO:0005667">
    <property type="term" value="C:transcription regulator complex"/>
    <property type="evidence" value="ECO:0007669"/>
    <property type="project" value="TreeGrafter"/>
</dbReference>
<dbReference type="SUPFAM" id="SSF57667">
    <property type="entry name" value="beta-beta-alpha zinc fingers"/>
    <property type="match status" value="1"/>
</dbReference>
<accession>A0A0L0GBD8</accession>
<evidence type="ECO:0000256" key="6">
    <source>
        <dbReference type="SAM" id="MobiDB-lite"/>
    </source>
</evidence>
<dbReference type="GO" id="GO:0008270">
    <property type="term" value="F:zinc ion binding"/>
    <property type="evidence" value="ECO:0007669"/>
    <property type="project" value="UniProtKB-KW"/>
</dbReference>
<organism evidence="8 9">
    <name type="scientific">Sphaeroforma arctica JP610</name>
    <dbReference type="NCBI Taxonomy" id="667725"/>
    <lineage>
        <taxon>Eukaryota</taxon>
        <taxon>Ichthyosporea</taxon>
        <taxon>Ichthyophonida</taxon>
        <taxon>Sphaeroforma</taxon>
    </lineage>
</organism>
<dbReference type="PANTHER" id="PTHR14003:SF19">
    <property type="entry name" value="YY2 TRANSCRIPTION FACTOR"/>
    <property type="match status" value="1"/>
</dbReference>
<evidence type="ECO:0000256" key="5">
    <source>
        <dbReference type="PROSITE-ProRule" id="PRU00042"/>
    </source>
</evidence>